<sequence length="141" mass="14573">MSTRKLILSAILCGLAIVLAGGFKLIQVANEDVTVELLSLGTSQTLSEMTVAVEKMEQTTLATVVTVTMTGVDGSNATEGWRLLADGKVLGPSTVPEGAGVPCDTTTADVVVRCVVGFAPTKGSVTVAYLRAGEQSQWATK</sequence>
<reference evidence="1" key="1">
    <citation type="submission" date="2020-05" db="EMBL/GenBank/DDBJ databases">
        <authorList>
            <person name="Chiriac C."/>
            <person name="Salcher M."/>
            <person name="Ghai R."/>
            <person name="Kavagutti S V."/>
        </authorList>
    </citation>
    <scope>NUCLEOTIDE SEQUENCE</scope>
</reference>
<evidence type="ECO:0000313" key="1">
    <source>
        <dbReference type="EMBL" id="CAB4567821.1"/>
    </source>
</evidence>
<gene>
    <name evidence="1" type="ORF">UFOPK1619_00757</name>
</gene>
<dbReference type="EMBL" id="CAEZTI010000146">
    <property type="protein sequence ID" value="CAB4567821.1"/>
    <property type="molecule type" value="Genomic_DNA"/>
</dbReference>
<protein>
    <submittedName>
        <fullName evidence="1">Unannotated protein</fullName>
    </submittedName>
</protein>
<organism evidence="1">
    <name type="scientific">freshwater metagenome</name>
    <dbReference type="NCBI Taxonomy" id="449393"/>
    <lineage>
        <taxon>unclassified sequences</taxon>
        <taxon>metagenomes</taxon>
        <taxon>ecological metagenomes</taxon>
    </lineage>
</organism>
<dbReference type="AlphaFoldDB" id="A0A6J6DUI4"/>
<accession>A0A6J6DUI4</accession>
<proteinExistence type="predicted"/>
<name>A0A6J6DUI4_9ZZZZ</name>